<dbReference type="Proteomes" id="UP001148629">
    <property type="component" value="Unassembled WGS sequence"/>
</dbReference>
<dbReference type="EMBL" id="JANRMS010000795">
    <property type="protein sequence ID" value="KAJ3534298.1"/>
    <property type="molecule type" value="Genomic_DNA"/>
</dbReference>
<name>A0ACC1S8R8_9HYPO</name>
<comment type="caution">
    <text evidence="1">The sequence shown here is derived from an EMBL/GenBank/DDBJ whole genome shotgun (WGS) entry which is preliminary data.</text>
</comment>
<keyword evidence="2" id="KW-1185">Reference proteome</keyword>
<sequence length="344" mass="37278">MGHENKAAPGVPYFTPSQEPPAGTPVDVGSAPTLFKPLRIRGIELHNRFGVSPMGMFSAGQDGHATDFHLVHLGQFALKGAGVVFVETSAIEPRGRFSPNDVGLWNDDQIAPLKRATNFLHSQNSHVGIQLAHAGIQTSLRASWIDRTGISQKNVAPESVGGWPDDVVGSGKKWQDAAVRTVKAGFDIIEVQAAYGSLLNTFLSPATNKRIGQYGVTDWLEYSDEPSWDIESSIRLAKLLPGAGVDVVDVTSGGNVAAQKVDISRTYQTGIAGKIRDAVQANGKELLISTFARSAVQEDEDTKADLIILNVDVKWPTQYHRAPPLPYGDRITRILAQSTHWQNR</sequence>
<proteinExistence type="predicted"/>
<organism evidence="1 2">
    <name type="scientific">Fusarium decemcellulare</name>
    <dbReference type="NCBI Taxonomy" id="57161"/>
    <lineage>
        <taxon>Eukaryota</taxon>
        <taxon>Fungi</taxon>
        <taxon>Dikarya</taxon>
        <taxon>Ascomycota</taxon>
        <taxon>Pezizomycotina</taxon>
        <taxon>Sordariomycetes</taxon>
        <taxon>Hypocreomycetidae</taxon>
        <taxon>Hypocreales</taxon>
        <taxon>Nectriaceae</taxon>
        <taxon>Fusarium</taxon>
        <taxon>Fusarium decemcellulare species complex</taxon>
    </lineage>
</organism>
<evidence type="ECO:0000313" key="1">
    <source>
        <dbReference type="EMBL" id="KAJ3534298.1"/>
    </source>
</evidence>
<evidence type="ECO:0000313" key="2">
    <source>
        <dbReference type="Proteomes" id="UP001148629"/>
    </source>
</evidence>
<gene>
    <name evidence="1" type="ORF">NM208_g7594</name>
</gene>
<accession>A0ACC1S8R8</accession>
<reference evidence="1" key="1">
    <citation type="submission" date="2022-08" db="EMBL/GenBank/DDBJ databases">
        <title>Genome Sequence of Fusarium decemcellulare.</title>
        <authorList>
            <person name="Buettner E."/>
        </authorList>
    </citation>
    <scope>NUCLEOTIDE SEQUENCE</scope>
    <source>
        <strain evidence="1">Babe19</strain>
    </source>
</reference>
<protein>
    <submittedName>
        <fullName evidence="1">Uncharacterized protein</fullName>
    </submittedName>
</protein>